<proteinExistence type="predicted"/>
<gene>
    <name evidence="1" type="ORF">S01H1_81274</name>
</gene>
<sequence length="127" mass="14581">MRIYIGGDSWGQGEWGNPDGPDSYSVVHRGLEQFLIDDGHTVTNKSRSSKGNGKTYDLLAEADEHDVYIIFQTVSLRDNLEWQSLITWKDFINRNKELKAEFYKKLSSLPMKIHILGGLEKVHKDEL</sequence>
<feature type="non-terminal residue" evidence="1">
    <location>
        <position position="127"/>
    </location>
</feature>
<protein>
    <recommendedName>
        <fullName evidence="2">SGNH hydrolase-type esterase domain-containing protein</fullName>
    </recommendedName>
</protein>
<dbReference type="EMBL" id="BARS01054975">
    <property type="protein sequence ID" value="GAG52817.1"/>
    <property type="molecule type" value="Genomic_DNA"/>
</dbReference>
<dbReference type="AlphaFoldDB" id="X0Z2T3"/>
<evidence type="ECO:0000313" key="1">
    <source>
        <dbReference type="EMBL" id="GAG52817.1"/>
    </source>
</evidence>
<accession>X0Z2T3</accession>
<evidence type="ECO:0008006" key="2">
    <source>
        <dbReference type="Google" id="ProtNLM"/>
    </source>
</evidence>
<reference evidence="1" key="1">
    <citation type="journal article" date="2014" name="Front. Microbiol.">
        <title>High frequency of phylogenetically diverse reductive dehalogenase-homologous genes in deep subseafloor sedimentary metagenomes.</title>
        <authorList>
            <person name="Kawai M."/>
            <person name="Futagami T."/>
            <person name="Toyoda A."/>
            <person name="Takaki Y."/>
            <person name="Nishi S."/>
            <person name="Hori S."/>
            <person name="Arai W."/>
            <person name="Tsubouchi T."/>
            <person name="Morono Y."/>
            <person name="Uchiyama I."/>
            <person name="Ito T."/>
            <person name="Fujiyama A."/>
            <person name="Inagaki F."/>
            <person name="Takami H."/>
        </authorList>
    </citation>
    <scope>NUCLEOTIDE SEQUENCE</scope>
    <source>
        <strain evidence="1">Expedition CK06-06</strain>
    </source>
</reference>
<comment type="caution">
    <text evidence="1">The sequence shown here is derived from an EMBL/GenBank/DDBJ whole genome shotgun (WGS) entry which is preliminary data.</text>
</comment>
<name>X0Z2T3_9ZZZZ</name>
<organism evidence="1">
    <name type="scientific">marine sediment metagenome</name>
    <dbReference type="NCBI Taxonomy" id="412755"/>
    <lineage>
        <taxon>unclassified sequences</taxon>
        <taxon>metagenomes</taxon>
        <taxon>ecological metagenomes</taxon>
    </lineage>
</organism>